<keyword evidence="4 10" id="KW-0677">Repeat</keyword>
<dbReference type="SUPFAM" id="SSF50998">
    <property type="entry name" value="Quinoprotein alcohol dehydrogenase-like"/>
    <property type="match status" value="1"/>
</dbReference>
<evidence type="ECO:0000256" key="5">
    <source>
        <dbReference type="ARBA" id="ARBA00022824"/>
    </source>
</evidence>
<keyword evidence="2 10" id="KW-0853">WD repeat</keyword>
<dbReference type="GO" id="GO:0006888">
    <property type="term" value="P:endoplasmic reticulum to Golgi vesicle-mediated transport"/>
    <property type="evidence" value="ECO:0007669"/>
    <property type="project" value="UniProtKB-UniRule"/>
</dbReference>
<evidence type="ECO:0000313" key="12">
    <source>
        <dbReference type="Proteomes" id="UP000799436"/>
    </source>
</evidence>
<dbReference type="InterPro" id="IPR045260">
    <property type="entry name" value="Sec12-like"/>
</dbReference>
<evidence type="ECO:0000256" key="8">
    <source>
        <dbReference type="ARBA" id="ARBA00022989"/>
    </source>
</evidence>
<keyword evidence="8 10" id="KW-1133">Transmembrane helix</keyword>
<dbReference type="Proteomes" id="UP000799436">
    <property type="component" value="Unassembled WGS sequence"/>
</dbReference>
<evidence type="ECO:0000256" key="4">
    <source>
        <dbReference type="ARBA" id="ARBA00022737"/>
    </source>
</evidence>
<evidence type="ECO:0000256" key="10">
    <source>
        <dbReference type="RuleBase" id="RU369019"/>
    </source>
</evidence>
<dbReference type="Gene3D" id="2.130.10.10">
    <property type="entry name" value="YVTN repeat-like/Quinoprotein amine dehydrogenase"/>
    <property type="match status" value="1"/>
</dbReference>
<comment type="subcellular location">
    <subcellularLocation>
        <location evidence="10">Endoplasmic reticulum membrane</location>
        <topology evidence="10">Single-pass type II membrane protein</topology>
    </subcellularLocation>
    <subcellularLocation>
        <location evidence="10">Golgi apparatus membrane</location>
        <topology evidence="10">Single-pass type II membrane protein</topology>
    </subcellularLocation>
</comment>
<organism evidence="11 12">
    <name type="scientific">Teratosphaeria nubilosa</name>
    <dbReference type="NCBI Taxonomy" id="161662"/>
    <lineage>
        <taxon>Eukaryota</taxon>
        <taxon>Fungi</taxon>
        <taxon>Dikarya</taxon>
        <taxon>Ascomycota</taxon>
        <taxon>Pezizomycotina</taxon>
        <taxon>Dothideomycetes</taxon>
        <taxon>Dothideomycetidae</taxon>
        <taxon>Mycosphaerellales</taxon>
        <taxon>Teratosphaeriaceae</taxon>
        <taxon>Teratosphaeria</taxon>
    </lineage>
</organism>
<dbReference type="EMBL" id="ML995810">
    <property type="protein sequence ID" value="KAF2773487.1"/>
    <property type="molecule type" value="Genomic_DNA"/>
</dbReference>
<dbReference type="GO" id="GO:0005085">
    <property type="term" value="F:guanyl-nucleotide exchange factor activity"/>
    <property type="evidence" value="ECO:0007669"/>
    <property type="project" value="InterPro"/>
</dbReference>
<keyword evidence="1 10" id="KW-0813">Transport</keyword>
<evidence type="ECO:0000256" key="3">
    <source>
        <dbReference type="ARBA" id="ARBA00022692"/>
    </source>
</evidence>
<evidence type="ECO:0000256" key="2">
    <source>
        <dbReference type="ARBA" id="ARBA00022574"/>
    </source>
</evidence>
<reference evidence="11" key="1">
    <citation type="journal article" date="2020" name="Stud. Mycol.">
        <title>101 Dothideomycetes genomes: a test case for predicting lifestyles and emergence of pathogens.</title>
        <authorList>
            <person name="Haridas S."/>
            <person name="Albert R."/>
            <person name="Binder M."/>
            <person name="Bloem J."/>
            <person name="Labutti K."/>
            <person name="Salamov A."/>
            <person name="Andreopoulos B."/>
            <person name="Baker S."/>
            <person name="Barry K."/>
            <person name="Bills G."/>
            <person name="Bluhm B."/>
            <person name="Cannon C."/>
            <person name="Castanera R."/>
            <person name="Culley D."/>
            <person name="Daum C."/>
            <person name="Ezra D."/>
            <person name="Gonzalez J."/>
            <person name="Henrissat B."/>
            <person name="Kuo A."/>
            <person name="Liang C."/>
            <person name="Lipzen A."/>
            <person name="Lutzoni F."/>
            <person name="Magnuson J."/>
            <person name="Mondo S."/>
            <person name="Nolan M."/>
            <person name="Ohm R."/>
            <person name="Pangilinan J."/>
            <person name="Park H.-J."/>
            <person name="Ramirez L."/>
            <person name="Alfaro M."/>
            <person name="Sun H."/>
            <person name="Tritt A."/>
            <person name="Yoshinaga Y."/>
            <person name="Zwiers L.-H."/>
            <person name="Turgeon B."/>
            <person name="Goodwin S."/>
            <person name="Spatafora J."/>
            <person name="Crous P."/>
            <person name="Grigoriev I."/>
        </authorList>
    </citation>
    <scope>NUCLEOTIDE SEQUENCE</scope>
    <source>
        <strain evidence="11">CBS 116005</strain>
    </source>
</reference>
<evidence type="ECO:0000256" key="1">
    <source>
        <dbReference type="ARBA" id="ARBA00022448"/>
    </source>
</evidence>
<protein>
    <recommendedName>
        <fullName evidence="10">Guanine nucleotide-exchange factor SEC12</fullName>
    </recommendedName>
</protein>
<feature type="transmembrane region" description="Helical" evidence="10">
    <location>
        <begin position="464"/>
        <end position="484"/>
    </location>
</feature>
<dbReference type="InterPro" id="IPR015943">
    <property type="entry name" value="WD40/YVTN_repeat-like_dom_sf"/>
</dbReference>
<keyword evidence="9 10" id="KW-0472">Membrane</keyword>
<sequence>MVRQSMSNVSYAKTNLSYPIYAADFDPYNRGYLVVGGGGGESRSGVKNTISVLDVSDRTQITEVVSKDLGNDEDSVQSLANLATRDGLITFAGINSSEAQQKAGKNEHLRSFDIKYPPRKKQKVEQDGHENVESEIKLIGQRSLFQPSTAPKPEQYQRLLRLSPAQRRDTGSKRIGAVSTGLARQNELIVFNATNATPDEVDIITTIDLPSEAADLDIAEPAPSEFSLAYCTDYEIYEQTYKYDFDSKKVEKTPKGPRRIYEMPAVDGNATRPKFRALRFLNDTNIMALVNRPNKTGADLCIIHLYPTGPAALIFEKQLPGRIKAATGLDVCALDADKNGNQQFVVAVAGQDISIEIYTTNFLPQSQTFTPFAKYLTMKNVHEHQITKLLWSPFHSPVRATSGATGPNGEPVPGNKNHPTPQYLRLASTSFANSVVVDTAPLRPLNPTDPDSRYVLVDPSEGPWGLVSILSIGALIVMVVAFLIQSFTGGFNEANAIGPFKYLPANVRNFLDQPASAARPFGRKAQHQVAEIADIVESNIPLDAPLKGRLRKLIDRHLRPVSSGDSDDLVPSKKALVVKDAPDGSGSIAVDMHTSKEQYLSSEEGKQAKHWHELSPEQQGKWRERLIKAGEWAEGEGEKVLIGVLFSEYAGAVGQVAREAIREL</sequence>
<keyword evidence="5 10" id="KW-0256">Endoplasmic reticulum</keyword>
<accession>A0A6G1LKQ5</accession>
<dbReference type="OrthoDB" id="16538at2759"/>
<evidence type="ECO:0000256" key="7">
    <source>
        <dbReference type="ARBA" id="ARBA00022927"/>
    </source>
</evidence>
<dbReference type="GO" id="GO:0015031">
    <property type="term" value="P:protein transport"/>
    <property type="evidence" value="ECO:0007669"/>
    <property type="project" value="UniProtKB-KW"/>
</dbReference>
<dbReference type="PANTHER" id="PTHR23284:SF0">
    <property type="entry name" value="PROLACTIN REGULATORY ELEMENT-BINDING PROTEIN"/>
    <property type="match status" value="1"/>
</dbReference>
<evidence type="ECO:0000256" key="9">
    <source>
        <dbReference type="ARBA" id="ARBA00023136"/>
    </source>
</evidence>
<dbReference type="AlphaFoldDB" id="A0A6G1LKQ5"/>
<dbReference type="GO" id="GO:0005789">
    <property type="term" value="C:endoplasmic reticulum membrane"/>
    <property type="evidence" value="ECO:0007669"/>
    <property type="project" value="UniProtKB-SubCell"/>
</dbReference>
<dbReference type="GO" id="GO:0000139">
    <property type="term" value="C:Golgi membrane"/>
    <property type="evidence" value="ECO:0007669"/>
    <property type="project" value="UniProtKB-SubCell"/>
</dbReference>
<keyword evidence="12" id="KW-1185">Reference proteome</keyword>
<gene>
    <name evidence="11" type="ORF">EJ03DRAFT_304861</name>
</gene>
<proteinExistence type="inferred from homology"/>
<evidence type="ECO:0000256" key="6">
    <source>
        <dbReference type="ARBA" id="ARBA00022892"/>
    </source>
</evidence>
<name>A0A6G1LKQ5_9PEZI</name>
<dbReference type="GO" id="GO:0003400">
    <property type="term" value="P:regulation of COPII vesicle coating"/>
    <property type="evidence" value="ECO:0007669"/>
    <property type="project" value="UniProtKB-UniRule"/>
</dbReference>
<comment type="function">
    <text evidence="10">Guanine nucleotide-exchange factor (GEF) required for the formation or budding of transport vesicles from the ER.</text>
</comment>
<evidence type="ECO:0000313" key="11">
    <source>
        <dbReference type="EMBL" id="KAF2773487.1"/>
    </source>
</evidence>
<keyword evidence="3 10" id="KW-0812">Transmembrane</keyword>
<keyword evidence="7 10" id="KW-0653">Protein transport</keyword>
<comment type="similarity">
    <text evidence="10">Belongs to the WD repeat SEC12 family.</text>
</comment>
<dbReference type="InterPro" id="IPR011047">
    <property type="entry name" value="Quinoprotein_ADH-like_sf"/>
</dbReference>
<dbReference type="PANTHER" id="PTHR23284">
    <property type="entry name" value="PROLACTIN REGULATORY ELEMENT BINDING PROTEIN"/>
    <property type="match status" value="1"/>
</dbReference>
<keyword evidence="6" id="KW-0931">ER-Golgi transport</keyword>